<feature type="region of interest" description="Disordered" evidence="1">
    <location>
        <begin position="50"/>
        <end position="69"/>
    </location>
</feature>
<evidence type="ECO:0000256" key="1">
    <source>
        <dbReference type="SAM" id="MobiDB-lite"/>
    </source>
</evidence>
<accession>A0A2N3KJ28</accession>
<name>A0A2N3KJ28_9PROT</name>
<protein>
    <submittedName>
        <fullName evidence="2">Uncharacterized protein</fullName>
    </submittedName>
</protein>
<dbReference type="EMBL" id="NWTK01000016">
    <property type="protein sequence ID" value="PKR50548.1"/>
    <property type="molecule type" value="Genomic_DNA"/>
</dbReference>
<comment type="caution">
    <text evidence="2">The sequence shown here is derived from an EMBL/GenBank/DDBJ whole genome shotgun (WGS) entry which is preliminary data.</text>
</comment>
<evidence type="ECO:0000313" key="2">
    <source>
        <dbReference type="EMBL" id="PKR50548.1"/>
    </source>
</evidence>
<evidence type="ECO:0000313" key="3">
    <source>
        <dbReference type="Proteomes" id="UP000233597"/>
    </source>
</evidence>
<proteinExistence type="predicted"/>
<organism evidence="2 3">
    <name type="scientific">Thalassospira marina</name>
    <dbReference type="NCBI Taxonomy" id="2048283"/>
    <lineage>
        <taxon>Bacteria</taxon>
        <taxon>Pseudomonadati</taxon>
        <taxon>Pseudomonadota</taxon>
        <taxon>Alphaproteobacteria</taxon>
        <taxon>Rhodospirillales</taxon>
        <taxon>Thalassospiraceae</taxon>
        <taxon>Thalassospira</taxon>
    </lineage>
</organism>
<feature type="region of interest" description="Disordered" evidence="1">
    <location>
        <begin position="1"/>
        <end position="29"/>
    </location>
</feature>
<gene>
    <name evidence="2" type="ORF">COO20_20620</name>
</gene>
<dbReference type="Proteomes" id="UP000233597">
    <property type="component" value="Unassembled WGS sequence"/>
</dbReference>
<reference evidence="2 3" key="1">
    <citation type="submission" date="2017-09" db="EMBL/GenBank/DDBJ databases">
        <title>Biodiversity and function of Thalassospira species in the particle-attached aromatic-hydrocarbon-degrading consortia from the surface seawater of the South China Sea.</title>
        <authorList>
            <person name="Dong C."/>
            <person name="Liu R."/>
            <person name="Shao Z."/>
        </authorList>
    </citation>
    <scope>NUCLEOTIDE SEQUENCE [LARGE SCALE GENOMIC DNA]</scope>
    <source>
        <strain evidence="2 3">CSC1P2</strain>
    </source>
</reference>
<sequence>MSDRFDAGGMSVAVFPGRGVSPPGLRHSDRRYGRLSSCLTIRVIAQGYAPVIPGQDSRRRKSTKRIDPE</sequence>
<dbReference type="AlphaFoldDB" id="A0A2N3KJ28"/>